<dbReference type="WBParaSite" id="SCUD_0000431901-mRNA-1">
    <property type="protein sequence ID" value="SCUD_0000431901-mRNA-1"/>
    <property type="gene ID" value="SCUD_0000431901"/>
</dbReference>
<organism evidence="1">
    <name type="scientific">Schistosoma curassoni</name>
    <dbReference type="NCBI Taxonomy" id="6186"/>
    <lineage>
        <taxon>Eukaryota</taxon>
        <taxon>Metazoa</taxon>
        <taxon>Spiralia</taxon>
        <taxon>Lophotrochozoa</taxon>
        <taxon>Platyhelminthes</taxon>
        <taxon>Trematoda</taxon>
        <taxon>Digenea</taxon>
        <taxon>Strigeidida</taxon>
        <taxon>Schistosomatoidea</taxon>
        <taxon>Schistosomatidae</taxon>
        <taxon>Schistosoma</taxon>
    </lineage>
</organism>
<dbReference type="AlphaFoldDB" id="A0A183JNN3"/>
<sequence length="40" mass="4222">LLVESIGIYILACRLTLGPSGFGNSLSFIGQIPDVENNSL</sequence>
<proteinExistence type="predicted"/>
<name>A0A183JNN3_9TREM</name>
<evidence type="ECO:0000313" key="1">
    <source>
        <dbReference type="WBParaSite" id="SCUD_0000431901-mRNA-1"/>
    </source>
</evidence>
<reference evidence="1" key="1">
    <citation type="submission" date="2016-06" db="UniProtKB">
        <authorList>
            <consortium name="WormBaseParasite"/>
        </authorList>
    </citation>
    <scope>IDENTIFICATION</scope>
</reference>
<accession>A0A183JNN3</accession>
<protein>
    <submittedName>
        <fullName evidence="1">Cytochrome oxidase subunit 1</fullName>
    </submittedName>
</protein>